<feature type="binding site" evidence="9">
    <location>
        <position position="199"/>
    </location>
    <ligand>
        <name>chlorophyll a</name>
        <dbReference type="ChEBI" id="CHEBI:58416"/>
        <label>1</label>
    </ligand>
</feature>
<evidence type="ECO:0000256" key="6">
    <source>
        <dbReference type="ARBA" id="ARBA00022640"/>
    </source>
</evidence>
<dbReference type="InterPro" id="IPR022796">
    <property type="entry name" value="Chloroa_b-bind"/>
</dbReference>
<evidence type="ECO:0000313" key="11">
    <source>
        <dbReference type="EMBL" id="VEU39337.1"/>
    </source>
</evidence>
<evidence type="ECO:0000256" key="7">
    <source>
        <dbReference type="ARBA" id="ARBA00023243"/>
    </source>
</evidence>
<evidence type="ECO:0000256" key="2">
    <source>
        <dbReference type="ARBA" id="ARBA00004229"/>
    </source>
</evidence>
<feature type="binding site" evidence="9">
    <location>
        <position position="202"/>
    </location>
    <ligand>
        <name>chlorophyll a</name>
        <dbReference type="ChEBI" id="CHEBI:58416"/>
        <label>1</label>
    </ligand>
</feature>
<evidence type="ECO:0000256" key="4">
    <source>
        <dbReference type="ARBA" id="ARBA00022528"/>
    </source>
</evidence>
<evidence type="ECO:0000256" key="5">
    <source>
        <dbReference type="ARBA" id="ARBA00022531"/>
    </source>
</evidence>
<dbReference type="OrthoDB" id="191071at2759"/>
<accession>A0A448ZBB3</accession>
<evidence type="ECO:0000256" key="8">
    <source>
        <dbReference type="ARBA" id="ARBA00044011"/>
    </source>
</evidence>
<dbReference type="GO" id="GO:0009507">
    <property type="term" value="C:chloroplast"/>
    <property type="evidence" value="ECO:0007669"/>
    <property type="project" value="UniProtKB-SubCell"/>
</dbReference>
<evidence type="ECO:0008006" key="13">
    <source>
        <dbReference type="Google" id="ProtNLM"/>
    </source>
</evidence>
<comment type="subcellular location">
    <subcellularLocation>
        <location evidence="2">Plastid</location>
        <location evidence="2">Chloroplast</location>
    </subcellularLocation>
</comment>
<evidence type="ECO:0000256" key="10">
    <source>
        <dbReference type="SAM" id="SignalP"/>
    </source>
</evidence>
<keyword evidence="4" id="KW-0150">Chloroplast</keyword>
<dbReference type="SUPFAM" id="SSF103511">
    <property type="entry name" value="Chlorophyll a-b binding protein"/>
    <property type="match status" value="1"/>
</dbReference>
<dbReference type="GO" id="GO:0009765">
    <property type="term" value="P:photosynthesis, light harvesting"/>
    <property type="evidence" value="ECO:0007669"/>
    <property type="project" value="InterPro"/>
</dbReference>
<name>A0A448ZBB3_9STRA</name>
<evidence type="ECO:0000256" key="1">
    <source>
        <dbReference type="ARBA" id="ARBA00004022"/>
    </source>
</evidence>
<dbReference type="PANTHER" id="PTHR21649">
    <property type="entry name" value="CHLOROPHYLL A/B BINDING PROTEIN"/>
    <property type="match status" value="1"/>
</dbReference>
<dbReference type="Proteomes" id="UP000291116">
    <property type="component" value="Unassembled WGS sequence"/>
</dbReference>
<dbReference type="Gene3D" id="1.10.3460.10">
    <property type="entry name" value="Chlorophyll a/b binding protein domain"/>
    <property type="match status" value="1"/>
</dbReference>
<keyword evidence="9" id="KW-0148">Chlorophyll</keyword>
<feature type="binding site" evidence="9">
    <location>
        <position position="77"/>
    </location>
    <ligand>
        <name>chlorophyll a</name>
        <dbReference type="ChEBI" id="CHEBI:58416"/>
        <label>1</label>
    </ligand>
</feature>
<feature type="chain" id="PRO_5019036353" description="Plastid light harvesting protein" evidence="10">
    <location>
        <begin position="16"/>
        <end position="242"/>
    </location>
</feature>
<feature type="binding site" evidence="9">
    <location>
        <position position="80"/>
    </location>
    <ligand>
        <name>chlorophyll a</name>
        <dbReference type="ChEBI" id="CHEBI:58416"/>
        <label>1</label>
    </ligand>
</feature>
<dbReference type="GO" id="GO:0016168">
    <property type="term" value="F:chlorophyll binding"/>
    <property type="evidence" value="ECO:0007669"/>
    <property type="project" value="UniProtKB-KW"/>
</dbReference>
<dbReference type="GO" id="GO:0030076">
    <property type="term" value="C:light-harvesting complex"/>
    <property type="evidence" value="ECO:0007669"/>
    <property type="project" value="UniProtKB-KW"/>
</dbReference>
<sequence>MKSVIALSMVASAAAFAPASQSSKATSTQLAETQADLKALGPKLNPIVGFWDPLDLANAGFWGFSQEQTVGWLRQAEIKHGRVAMAAFVGYCVQSNFAFPWSLTFGGLPFPSTDLSPPEQWDALPMASKIQIIGFVGFLEWYSELSDNGNGPHYTKGGKPGQFPSFENVPHGATLDLYDPFKLSKNRTDEQKAKGLLVEINNGRLAMLGIFGFLCEQTIPGSVPALTGVVKPYAGEVMAPFV</sequence>
<evidence type="ECO:0000313" key="12">
    <source>
        <dbReference type="Proteomes" id="UP000291116"/>
    </source>
</evidence>
<keyword evidence="10" id="KW-0732">Signal</keyword>
<reference evidence="11 12" key="1">
    <citation type="submission" date="2019-01" db="EMBL/GenBank/DDBJ databases">
        <authorList>
            <person name="Ferrante I. M."/>
        </authorList>
    </citation>
    <scope>NUCLEOTIDE SEQUENCE [LARGE SCALE GENOMIC DNA]</scope>
    <source>
        <strain evidence="11 12">B856</strain>
    </source>
</reference>
<comment type="function">
    <text evidence="1">The light-harvesting complex (LHC) functions as a light receptor, it captures and delivers excitation energy to photosystems with which it is closely associated. Energy is transferred from the carotenoid and chlorophyll C (or B) to chlorophyll A and the photosynthetic reaction centers where it is used to synthesize ATP and reducing power.</text>
</comment>
<gene>
    <name evidence="11" type="ORF">PSNMU_V1.4_AUG-EV-PASAV3_0061840</name>
</gene>
<evidence type="ECO:0000256" key="3">
    <source>
        <dbReference type="ARBA" id="ARBA00005933"/>
    </source>
</evidence>
<evidence type="ECO:0000256" key="9">
    <source>
        <dbReference type="PIRSR" id="PIRSR601344-1"/>
    </source>
</evidence>
<protein>
    <recommendedName>
        <fullName evidence="13">Plastid light harvesting protein</fullName>
    </recommendedName>
</protein>
<feature type="binding site" evidence="9">
    <location>
        <position position="51"/>
    </location>
    <ligand>
        <name>chlorophyll a</name>
        <dbReference type="ChEBI" id="CHEBI:58416"/>
        <label>1</label>
    </ligand>
</feature>
<proteinExistence type="inferred from homology"/>
<dbReference type="InterPro" id="IPR001344">
    <property type="entry name" value="Chloro_AB-bd_pln"/>
</dbReference>
<dbReference type="GO" id="GO:0016020">
    <property type="term" value="C:membrane"/>
    <property type="evidence" value="ECO:0007669"/>
    <property type="project" value="InterPro"/>
</dbReference>
<comment type="subunit">
    <text evidence="8">The LHC complex of chromophytic algae is composed of fucoxanthin, chlorophyll A and C bound non-covalently by fucoxanthin chlorophyll proteins (FCPs). The ratio of the pigments in LHC; fucoxanthin: chlorophyll C: chlorophyll A; (0.6-1): (0.1-0.3): (1).</text>
</comment>
<feature type="binding site" evidence="9">
    <location>
        <position position="204"/>
    </location>
    <ligand>
        <name>chlorophyll a</name>
        <dbReference type="ChEBI" id="CHEBI:58416"/>
        <label>1</label>
    </ligand>
</feature>
<dbReference type="EMBL" id="CAACVS010000216">
    <property type="protein sequence ID" value="VEU39337.1"/>
    <property type="molecule type" value="Genomic_DNA"/>
</dbReference>
<feature type="binding site" description="axial binding residue" evidence="9">
    <location>
        <position position="82"/>
    </location>
    <ligand>
        <name>chlorophyll b</name>
        <dbReference type="ChEBI" id="CHEBI:61721"/>
        <label>1</label>
    </ligand>
    <ligandPart>
        <name>Mg</name>
        <dbReference type="ChEBI" id="CHEBI:25107"/>
    </ligandPart>
</feature>
<keyword evidence="5" id="KW-0602">Photosynthesis</keyword>
<organism evidence="11 12">
    <name type="scientific">Pseudo-nitzschia multistriata</name>
    <dbReference type="NCBI Taxonomy" id="183589"/>
    <lineage>
        <taxon>Eukaryota</taxon>
        <taxon>Sar</taxon>
        <taxon>Stramenopiles</taxon>
        <taxon>Ochrophyta</taxon>
        <taxon>Bacillariophyta</taxon>
        <taxon>Bacillariophyceae</taxon>
        <taxon>Bacillariophycidae</taxon>
        <taxon>Bacillariales</taxon>
        <taxon>Bacillariaceae</taxon>
        <taxon>Pseudo-nitzschia</taxon>
    </lineage>
</organism>
<keyword evidence="12" id="KW-1185">Reference proteome</keyword>
<keyword evidence="6" id="KW-0934">Plastid</keyword>
<dbReference type="Pfam" id="PF00504">
    <property type="entry name" value="Chloroa_b-bind"/>
    <property type="match status" value="1"/>
</dbReference>
<dbReference type="AlphaFoldDB" id="A0A448ZBB3"/>
<comment type="similarity">
    <text evidence="3">Belongs to the fucoxanthin chlorophyll protein family.</text>
</comment>
<feature type="signal peptide" evidence="10">
    <location>
        <begin position="1"/>
        <end position="15"/>
    </location>
</feature>
<keyword evidence="7" id="KW-0437">Light-harvesting polypeptide</keyword>
<keyword evidence="9" id="KW-0157">Chromophore</keyword>